<organism evidence="1 2">
    <name type="scientific">Azotobacter beijerinckii</name>
    <dbReference type="NCBI Taxonomy" id="170623"/>
    <lineage>
        <taxon>Bacteria</taxon>
        <taxon>Pseudomonadati</taxon>
        <taxon>Pseudomonadota</taxon>
        <taxon>Gammaproteobacteria</taxon>
        <taxon>Pseudomonadales</taxon>
        <taxon>Pseudomonadaceae</taxon>
        <taxon>Azotobacter</taxon>
    </lineage>
</organism>
<protein>
    <submittedName>
        <fullName evidence="1">Uncharacterized protein</fullName>
    </submittedName>
</protein>
<dbReference type="EMBL" id="FNYO01000073">
    <property type="protein sequence ID" value="SEJ33201.1"/>
    <property type="molecule type" value="Genomic_DNA"/>
</dbReference>
<dbReference type="STRING" id="170623.SAMN04244579_03959"/>
<dbReference type="Proteomes" id="UP000199005">
    <property type="component" value="Unassembled WGS sequence"/>
</dbReference>
<dbReference type="AlphaFoldDB" id="A0A1H6XVZ0"/>
<evidence type="ECO:0000313" key="1">
    <source>
        <dbReference type="EMBL" id="SEJ33201.1"/>
    </source>
</evidence>
<proteinExistence type="predicted"/>
<gene>
    <name evidence="1" type="ORF">SAMN04244579_03959</name>
</gene>
<sequence>MVATSASHGAVHLARFGRLQPFETLRRVGLSSTSLARCERYRRKRERLGARVALLSWPDGTWCVLAMHPTRAGLVVLGDDSKADAYDEARRMMQDDLLPLLALRQEFNA</sequence>
<accession>A0A1H6XVZ0</accession>
<evidence type="ECO:0000313" key="2">
    <source>
        <dbReference type="Proteomes" id="UP000199005"/>
    </source>
</evidence>
<dbReference type="RefSeq" id="WP_090902307.1">
    <property type="nucleotide sequence ID" value="NZ_FNYO01000073.1"/>
</dbReference>
<reference evidence="1 2" key="1">
    <citation type="submission" date="2016-10" db="EMBL/GenBank/DDBJ databases">
        <authorList>
            <person name="de Groot N.N."/>
        </authorList>
    </citation>
    <scope>NUCLEOTIDE SEQUENCE [LARGE SCALE GENOMIC DNA]</scope>
    <source>
        <strain evidence="1 2">DSM 1041</strain>
    </source>
</reference>
<name>A0A1H6XVZ0_9GAMM</name>